<dbReference type="PANTHER" id="PTHR10587">
    <property type="entry name" value="GLYCOSYL TRANSFERASE-RELATED"/>
    <property type="match status" value="1"/>
</dbReference>
<dbReference type="Gene3D" id="3.20.20.370">
    <property type="entry name" value="Glycoside hydrolase/deacetylase"/>
    <property type="match status" value="1"/>
</dbReference>
<evidence type="ECO:0000313" key="5">
    <source>
        <dbReference type="EMBL" id="RKO99811.1"/>
    </source>
</evidence>
<evidence type="ECO:0000259" key="4">
    <source>
        <dbReference type="PROSITE" id="PS51677"/>
    </source>
</evidence>
<feature type="signal peptide" evidence="3">
    <location>
        <begin position="1"/>
        <end position="19"/>
    </location>
</feature>
<keyword evidence="6" id="KW-1185">Reference proteome</keyword>
<dbReference type="InterPro" id="IPR050248">
    <property type="entry name" value="Polysacc_deacetylase_ArnD"/>
</dbReference>
<evidence type="ECO:0000256" key="1">
    <source>
        <dbReference type="ARBA" id="ARBA00022723"/>
    </source>
</evidence>
<dbReference type="EMBL" id="ML014254">
    <property type="protein sequence ID" value="RKO99811.1"/>
    <property type="molecule type" value="Genomic_DNA"/>
</dbReference>
<dbReference type="OrthoDB" id="5547340at2759"/>
<sequence>MRFAALLSIIAAHALSVGAALSDYPALDVTAPTNSAWTARFGGGATEIPDIEDCTTPSSGVWSITYDDGPSESTPALLAELAQRGVKATFFVVGSRVKQHPEILKAIYDAGHQIASHTWSHPVMTSITDAQIIAELMWSGKIIEEVTGQFPRYWRPPQGEIDSRVRRLSSALGMHAVIWDHDTNDWQIPGGTRTAEEALAEVEDWMDEYPENGLSLEHDLYVESAGLAPAILDLVRNAGYQIKPAADCNG</sequence>
<evidence type="ECO:0000313" key="6">
    <source>
        <dbReference type="Proteomes" id="UP000274922"/>
    </source>
</evidence>
<organism evidence="5 6">
    <name type="scientific">Caulochytrium protostelioides</name>
    <dbReference type="NCBI Taxonomy" id="1555241"/>
    <lineage>
        <taxon>Eukaryota</taxon>
        <taxon>Fungi</taxon>
        <taxon>Fungi incertae sedis</taxon>
        <taxon>Chytridiomycota</taxon>
        <taxon>Chytridiomycota incertae sedis</taxon>
        <taxon>Chytridiomycetes</taxon>
        <taxon>Caulochytriales</taxon>
        <taxon>Caulochytriaceae</taxon>
        <taxon>Caulochytrium</taxon>
    </lineage>
</organism>
<dbReference type="AlphaFoldDB" id="A0A4P9X458"/>
<proteinExistence type="predicted"/>
<dbReference type="Proteomes" id="UP000274922">
    <property type="component" value="Unassembled WGS sequence"/>
</dbReference>
<evidence type="ECO:0000256" key="3">
    <source>
        <dbReference type="SAM" id="SignalP"/>
    </source>
</evidence>
<reference evidence="6" key="1">
    <citation type="journal article" date="2018" name="Nat. Microbiol.">
        <title>Leveraging single-cell genomics to expand the fungal tree of life.</title>
        <authorList>
            <person name="Ahrendt S.R."/>
            <person name="Quandt C.A."/>
            <person name="Ciobanu D."/>
            <person name="Clum A."/>
            <person name="Salamov A."/>
            <person name="Andreopoulos B."/>
            <person name="Cheng J.F."/>
            <person name="Woyke T."/>
            <person name="Pelin A."/>
            <person name="Henrissat B."/>
            <person name="Reynolds N.K."/>
            <person name="Benny G.L."/>
            <person name="Smith M.E."/>
            <person name="James T.Y."/>
            <person name="Grigoriev I.V."/>
        </authorList>
    </citation>
    <scope>NUCLEOTIDE SEQUENCE [LARGE SCALE GENOMIC DNA]</scope>
    <source>
        <strain evidence="6">ATCC 52028</strain>
    </source>
</reference>
<protein>
    <recommendedName>
        <fullName evidence="4">NodB homology domain-containing protein</fullName>
    </recommendedName>
</protein>
<keyword evidence="3" id="KW-0732">Signal</keyword>
<keyword evidence="2" id="KW-0378">Hydrolase</keyword>
<dbReference type="STRING" id="1555241.A0A4P9X458"/>
<evidence type="ECO:0000256" key="2">
    <source>
        <dbReference type="ARBA" id="ARBA00022801"/>
    </source>
</evidence>
<feature type="non-terminal residue" evidence="5">
    <location>
        <position position="250"/>
    </location>
</feature>
<feature type="chain" id="PRO_5020967531" description="NodB homology domain-containing protein" evidence="3">
    <location>
        <begin position="20"/>
        <end position="250"/>
    </location>
</feature>
<dbReference type="InterPro" id="IPR011330">
    <property type="entry name" value="Glyco_hydro/deAcase_b/a-brl"/>
</dbReference>
<dbReference type="PROSITE" id="PS51677">
    <property type="entry name" value="NODB"/>
    <property type="match status" value="1"/>
</dbReference>
<gene>
    <name evidence="5" type="ORF">CXG81DRAFT_13969</name>
</gene>
<name>A0A4P9X458_9FUNG</name>
<dbReference type="GO" id="GO:0009272">
    <property type="term" value="P:fungal-type cell wall biogenesis"/>
    <property type="evidence" value="ECO:0007669"/>
    <property type="project" value="UniProtKB-ARBA"/>
</dbReference>
<feature type="domain" description="NodB homology" evidence="4">
    <location>
        <begin position="60"/>
        <end position="243"/>
    </location>
</feature>
<keyword evidence="1" id="KW-0479">Metal-binding</keyword>
<dbReference type="GO" id="GO:0046872">
    <property type="term" value="F:metal ion binding"/>
    <property type="evidence" value="ECO:0007669"/>
    <property type="project" value="UniProtKB-KW"/>
</dbReference>
<dbReference type="GO" id="GO:0005975">
    <property type="term" value="P:carbohydrate metabolic process"/>
    <property type="evidence" value="ECO:0007669"/>
    <property type="project" value="InterPro"/>
</dbReference>
<dbReference type="SUPFAM" id="SSF88713">
    <property type="entry name" value="Glycoside hydrolase/deacetylase"/>
    <property type="match status" value="1"/>
</dbReference>
<dbReference type="GO" id="GO:0004099">
    <property type="term" value="F:chitin deacetylase activity"/>
    <property type="evidence" value="ECO:0007669"/>
    <property type="project" value="TreeGrafter"/>
</dbReference>
<dbReference type="PANTHER" id="PTHR10587:SF133">
    <property type="entry name" value="CHITIN DEACETYLASE 1-RELATED"/>
    <property type="match status" value="1"/>
</dbReference>
<dbReference type="Pfam" id="PF01522">
    <property type="entry name" value="Polysacc_deac_1"/>
    <property type="match status" value="1"/>
</dbReference>
<dbReference type="GO" id="GO:0016020">
    <property type="term" value="C:membrane"/>
    <property type="evidence" value="ECO:0007669"/>
    <property type="project" value="TreeGrafter"/>
</dbReference>
<accession>A0A4P9X458</accession>
<dbReference type="InterPro" id="IPR002509">
    <property type="entry name" value="NODB_dom"/>
</dbReference>